<dbReference type="InterPro" id="IPR012944">
    <property type="entry name" value="SusD_RagB_dom"/>
</dbReference>
<evidence type="ECO:0000256" key="5">
    <source>
        <dbReference type="ARBA" id="ARBA00023237"/>
    </source>
</evidence>
<dbReference type="PROSITE" id="PS51257">
    <property type="entry name" value="PROKAR_LIPOPROTEIN"/>
    <property type="match status" value="1"/>
</dbReference>
<evidence type="ECO:0000256" key="1">
    <source>
        <dbReference type="ARBA" id="ARBA00004442"/>
    </source>
</evidence>
<evidence type="ECO:0000256" key="2">
    <source>
        <dbReference type="ARBA" id="ARBA00006275"/>
    </source>
</evidence>
<dbReference type="Pfam" id="PF14322">
    <property type="entry name" value="SusD-like_3"/>
    <property type="match status" value="1"/>
</dbReference>
<dbReference type="GO" id="GO:0009279">
    <property type="term" value="C:cell outer membrane"/>
    <property type="evidence" value="ECO:0007669"/>
    <property type="project" value="UniProtKB-SubCell"/>
</dbReference>
<evidence type="ECO:0000256" key="6">
    <source>
        <dbReference type="SAM" id="MobiDB-lite"/>
    </source>
</evidence>
<evidence type="ECO:0000256" key="4">
    <source>
        <dbReference type="ARBA" id="ARBA00023136"/>
    </source>
</evidence>
<dbReference type="SUPFAM" id="SSF48452">
    <property type="entry name" value="TPR-like"/>
    <property type="match status" value="1"/>
</dbReference>
<name>A0A562SW59_9BACT</name>
<proteinExistence type="inferred from homology"/>
<evidence type="ECO:0000259" key="8">
    <source>
        <dbReference type="Pfam" id="PF14322"/>
    </source>
</evidence>
<feature type="region of interest" description="Disordered" evidence="6">
    <location>
        <begin position="314"/>
        <end position="334"/>
    </location>
</feature>
<comment type="similarity">
    <text evidence="2">Belongs to the SusD family.</text>
</comment>
<keyword evidence="3" id="KW-0732">Signal</keyword>
<dbReference type="Pfam" id="PF07980">
    <property type="entry name" value="SusD_RagB"/>
    <property type="match status" value="1"/>
</dbReference>
<keyword evidence="5" id="KW-0998">Cell outer membrane</keyword>
<evidence type="ECO:0000313" key="10">
    <source>
        <dbReference type="Proteomes" id="UP000316167"/>
    </source>
</evidence>
<comment type="subcellular location">
    <subcellularLocation>
        <location evidence="1">Cell outer membrane</location>
    </subcellularLocation>
</comment>
<accession>A0A562SW59</accession>
<sequence>MKKIFIILLTASLAGCSKDFTERASLTQIAKENFWKSEQDAQLAINGIYDAMQDRALYSGNLNATAGLTMFDCFGDNLYNNYKWEGPGDFMIGIITPSNGMFSSIWSSSYKGIARANAAIENIQNMSTTLISQDKKNALFGQALFLRALYYFNLAVYFQDVPLITKVQTIEEAYVPKNTYQEVNAQVIADLTEAIDKLPASYPATQYGYATKGAALGLLARVHLYNKNYQGVVDATTTLLTLGYSLNPSYAQLFTEQGELSKEILFSVRFNQDVSNNNELFSGTFLGNPAVDKLPMPNLVKDYYCTDGKPITSSPLYDPAQPTGTASHPQKKNRDPRLLASVYFKNDTFLIDTKARFGGNVPTTFGQKKYIRNTSVSANGIAAFNPGGQDFIVIRYADILLMRAEALVELNQLTEVYSLVNQVRQRVSMPTVQAVEGASLTQAALRDIVRHERRVELAFEGLRYFDLKRWGDVQNAFNRAKADNVTGYSPIYLTGKSEIFPIPLGELNVNSNLVQNPVWQ</sequence>
<dbReference type="RefSeq" id="WP_158637290.1">
    <property type="nucleotide sequence ID" value="NZ_VLLE01000002.1"/>
</dbReference>
<dbReference type="OrthoDB" id="5694214at2"/>
<reference evidence="9 10" key="1">
    <citation type="journal article" date="2015" name="Stand. Genomic Sci.">
        <title>Genomic Encyclopedia of Bacterial and Archaeal Type Strains, Phase III: the genomes of soil and plant-associated and newly described type strains.</title>
        <authorList>
            <person name="Whitman W.B."/>
            <person name="Woyke T."/>
            <person name="Klenk H.P."/>
            <person name="Zhou Y."/>
            <person name="Lilburn T.G."/>
            <person name="Beck B.J."/>
            <person name="De Vos P."/>
            <person name="Vandamme P."/>
            <person name="Eisen J.A."/>
            <person name="Garrity G."/>
            <person name="Hugenholtz P."/>
            <person name="Kyrpides N.C."/>
        </authorList>
    </citation>
    <scope>NUCLEOTIDE SEQUENCE [LARGE SCALE GENOMIC DNA]</scope>
    <source>
        <strain evidence="9 10">CGMCC 1.7271</strain>
    </source>
</reference>
<evidence type="ECO:0000256" key="3">
    <source>
        <dbReference type="ARBA" id="ARBA00022729"/>
    </source>
</evidence>
<protein>
    <submittedName>
        <fullName evidence="9">Putative outer membrane starch-binding protein</fullName>
    </submittedName>
</protein>
<evidence type="ECO:0000313" key="9">
    <source>
        <dbReference type="EMBL" id="TWI85515.1"/>
    </source>
</evidence>
<comment type="caution">
    <text evidence="9">The sequence shown here is derived from an EMBL/GenBank/DDBJ whole genome shotgun (WGS) entry which is preliminary data.</text>
</comment>
<evidence type="ECO:0000259" key="7">
    <source>
        <dbReference type="Pfam" id="PF07980"/>
    </source>
</evidence>
<dbReference type="CDD" id="cd08977">
    <property type="entry name" value="SusD"/>
    <property type="match status" value="1"/>
</dbReference>
<keyword evidence="10" id="KW-1185">Reference proteome</keyword>
<gene>
    <name evidence="9" type="ORF">IQ13_0678</name>
</gene>
<dbReference type="Proteomes" id="UP000316167">
    <property type="component" value="Unassembled WGS sequence"/>
</dbReference>
<dbReference type="EMBL" id="VLLE01000002">
    <property type="protein sequence ID" value="TWI85515.1"/>
    <property type="molecule type" value="Genomic_DNA"/>
</dbReference>
<dbReference type="InterPro" id="IPR011990">
    <property type="entry name" value="TPR-like_helical_dom_sf"/>
</dbReference>
<dbReference type="Gene3D" id="1.25.40.390">
    <property type="match status" value="1"/>
</dbReference>
<keyword evidence="4" id="KW-0472">Membrane</keyword>
<organism evidence="9 10">
    <name type="scientific">Lacibacter cauensis</name>
    <dbReference type="NCBI Taxonomy" id="510947"/>
    <lineage>
        <taxon>Bacteria</taxon>
        <taxon>Pseudomonadati</taxon>
        <taxon>Bacteroidota</taxon>
        <taxon>Chitinophagia</taxon>
        <taxon>Chitinophagales</taxon>
        <taxon>Chitinophagaceae</taxon>
        <taxon>Lacibacter</taxon>
    </lineage>
</organism>
<dbReference type="InterPro" id="IPR033985">
    <property type="entry name" value="SusD-like_N"/>
</dbReference>
<feature type="domain" description="SusD-like N-terminal" evidence="8">
    <location>
        <begin position="88"/>
        <end position="224"/>
    </location>
</feature>
<dbReference type="AlphaFoldDB" id="A0A562SW59"/>
<feature type="domain" description="RagB/SusD" evidence="7">
    <location>
        <begin position="262"/>
        <end position="519"/>
    </location>
</feature>